<proteinExistence type="predicted"/>
<evidence type="ECO:0000256" key="1">
    <source>
        <dbReference type="SAM" id="Phobius"/>
    </source>
</evidence>
<evidence type="ECO:0000313" key="3">
    <source>
        <dbReference type="Proteomes" id="UP001162131"/>
    </source>
</evidence>
<reference evidence="2" key="1">
    <citation type="submission" date="2021-09" db="EMBL/GenBank/DDBJ databases">
        <authorList>
            <consortium name="AG Swart"/>
            <person name="Singh M."/>
            <person name="Singh A."/>
            <person name="Seah K."/>
            <person name="Emmerich C."/>
        </authorList>
    </citation>
    <scope>NUCLEOTIDE SEQUENCE</scope>
    <source>
        <strain evidence="2">ATCC30299</strain>
    </source>
</reference>
<keyword evidence="1" id="KW-0812">Transmembrane</keyword>
<organism evidence="2 3">
    <name type="scientific">Blepharisma stoltei</name>
    <dbReference type="NCBI Taxonomy" id="1481888"/>
    <lineage>
        <taxon>Eukaryota</taxon>
        <taxon>Sar</taxon>
        <taxon>Alveolata</taxon>
        <taxon>Ciliophora</taxon>
        <taxon>Postciliodesmatophora</taxon>
        <taxon>Heterotrichea</taxon>
        <taxon>Heterotrichida</taxon>
        <taxon>Blepharismidae</taxon>
        <taxon>Blepharisma</taxon>
    </lineage>
</organism>
<sequence>MSQKLKTDLNTSNNFGKLNSKKIQIAKKITPILSIKVIVIDEYKHQLIISNSEHTLSSLKYPIISHIIIFSFQLAIVRFGVHRRLNVWRHKNIPHIVSVTLDLKIALSSKLFRWYNWRYVSNIEFFSGFPLAIRLKEKGSYMSTSSSI</sequence>
<accession>A0AAU9I9P5</accession>
<gene>
    <name evidence="2" type="ORF">BSTOLATCC_MIC3483</name>
</gene>
<dbReference type="Proteomes" id="UP001162131">
    <property type="component" value="Unassembled WGS sequence"/>
</dbReference>
<protein>
    <submittedName>
        <fullName evidence="2">Uncharacterized protein</fullName>
    </submittedName>
</protein>
<keyword evidence="1" id="KW-0472">Membrane</keyword>
<comment type="caution">
    <text evidence="2">The sequence shown here is derived from an EMBL/GenBank/DDBJ whole genome shotgun (WGS) entry which is preliminary data.</text>
</comment>
<dbReference type="AlphaFoldDB" id="A0AAU9I9P5"/>
<evidence type="ECO:0000313" key="2">
    <source>
        <dbReference type="EMBL" id="CAG9311191.1"/>
    </source>
</evidence>
<dbReference type="EMBL" id="CAJZBQ010000004">
    <property type="protein sequence ID" value="CAG9311191.1"/>
    <property type="molecule type" value="Genomic_DNA"/>
</dbReference>
<name>A0AAU9I9P5_9CILI</name>
<keyword evidence="1" id="KW-1133">Transmembrane helix</keyword>
<feature type="transmembrane region" description="Helical" evidence="1">
    <location>
        <begin position="63"/>
        <end position="81"/>
    </location>
</feature>
<keyword evidence="3" id="KW-1185">Reference proteome</keyword>